<accession>A0A3N4HF23</accession>
<evidence type="ECO:0008006" key="3">
    <source>
        <dbReference type="Google" id="ProtNLM"/>
    </source>
</evidence>
<name>A0A3N4HF23_ASCIM</name>
<organism evidence="1 2">
    <name type="scientific">Ascobolus immersus RN42</name>
    <dbReference type="NCBI Taxonomy" id="1160509"/>
    <lineage>
        <taxon>Eukaryota</taxon>
        <taxon>Fungi</taxon>
        <taxon>Dikarya</taxon>
        <taxon>Ascomycota</taxon>
        <taxon>Pezizomycotina</taxon>
        <taxon>Pezizomycetes</taxon>
        <taxon>Pezizales</taxon>
        <taxon>Ascobolaceae</taxon>
        <taxon>Ascobolus</taxon>
    </lineage>
</organism>
<gene>
    <name evidence="1" type="ORF">BJ508DRAFT_419586</name>
</gene>
<evidence type="ECO:0000313" key="2">
    <source>
        <dbReference type="Proteomes" id="UP000275078"/>
    </source>
</evidence>
<proteinExistence type="predicted"/>
<protein>
    <recommendedName>
        <fullName evidence="3">F-box domain-containing protein</fullName>
    </recommendedName>
</protein>
<sequence length="259" mass="29989">MDVNMGSLSTKVELSHPVEATRPNSIEVPCGSREPPLLLLPTEIRLEIYSNCTAFTLLQLSHTSTELHREINAYPGLIGKTYGYICPEVYDYRSLAEIRSIDRSPLCFNINFIGSLLGSREVKLFNNQYLPLQGLTYVDIDPQDAVLDGKTKKLARLTWHVCKRCKIIKPSDMFAGKGLMMEEDRTVWSMCARCRWQRRVRENPRIRGLKRPLAVLWDLRCEEEHWMSPRKMGRRQEHVRRVMRYVNLSMAYHSSAATD</sequence>
<keyword evidence="2" id="KW-1185">Reference proteome</keyword>
<dbReference type="Proteomes" id="UP000275078">
    <property type="component" value="Unassembled WGS sequence"/>
</dbReference>
<dbReference type="AlphaFoldDB" id="A0A3N4HF23"/>
<reference evidence="1 2" key="1">
    <citation type="journal article" date="2018" name="Nat. Ecol. Evol.">
        <title>Pezizomycetes genomes reveal the molecular basis of ectomycorrhizal truffle lifestyle.</title>
        <authorList>
            <person name="Murat C."/>
            <person name="Payen T."/>
            <person name="Noel B."/>
            <person name="Kuo A."/>
            <person name="Morin E."/>
            <person name="Chen J."/>
            <person name="Kohler A."/>
            <person name="Krizsan K."/>
            <person name="Balestrini R."/>
            <person name="Da Silva C."/>
            <person name="Montanini B."/>
            <person name="Hainaut M."/>
            <person name="Levati E."/>
            <person name="Barry K.W."/>
            <person name="Belfiori B."/>
            <person name="Cichocki N."/>
            <person name="Clum A."/>
            <person name="Dockter R.B."/>
            <person name="Fauchery L."/>
            <person name="Guy J."/>
            <person name="Iotti M."/>
            <person name="Le Tacon F."/>
            <person name="Lindquist E.A."/>
            <person name="Lipzen A."/>
            <person name="Malagnac F."/>
            <person name="Mello A."/>
            <person name="Molinier V."/>
            <person name="Miyauchi S."/>
            <person name="Poulain J."/>
            <person name="Riccioni C."/>
            <person name="Rubini A."/>
            <person name="Sitrit Y."/>
            <person name="Splivallo R."/>
            <person name="Traeger S."/>
            <person name="Wang M."/>
            <person name="Zifcakova L."/>
            <person name="Wipf D."/>
            <person name="Zambonelli A."/>
            <person name="Paolocci F."/>
            <person name="Nowrousian M."/>
            <person name="Ottonello S."/>
            <person name="Baldrian P."/>
            <person name="Spatafora J.W."/>
            <person name="Henrissat B."/>
            <person name="Nagy L.G."/>
            <person name="Aury J.M."/>
            <person name="Wincker P."/>
            <person name="Grigoriev I.V."/>
            <person name="Bonfante P."/>
            <person name="Martin F.M."/>
        </authorList>
    </citation>
    <scope>NUCLEOTIDE SEQUENCE [LARGE SCALE GENOMIC DNA]</scope>
    <source>
        <strain evidence="1 2">RN42</strain>
    </source>
</reference>
<dbReference type="EMBL" id="ML119873">
    <property type="protein sequence ID" value="RPA72197.1"/>
    <property type="molecule type" value="Genomic_DNA"/>
</dbReference>
<evidence type="ECO:0000313" key="1">
    <source>
        <dbReference type="EMBL" id="RPA72197.1"/>
    </source>
</evidence>